<organism evidence="3 4">
    <name type="scientific">Thauera humireducens</name>
    <dbReference type="NCBI Taxonomy" id="1134435"/>
    <lineage>
        <taxon>Bacteria</taxon>
        <taxon>Pseudomonadati</taxon>
        <taxon>Pseudomonadota</taxon>
        <taxon>Betaproteobacteria</taxon>
        <taxon>Rhodocyclales</taxon>
        <taxon>Zoogloeaceae</taxon>
        <taxon>Thauera</taxon>
    </lineage>
</organism>
<dbReference type="PANTHER" id="PTHR11060">
    <property type="entry name" value="PROTEIN MEMO1"/>
    <property type="match status" value="1"/>
</dbReference>
<dbReference type="Proteomes" id="UP000036902">
    <property type="component" value="Chromosome"/>
</dbReference>
<sequence>MANASVRPAAVAGQFYPADERVLRIQLAEMLASAVPLEQVAPPKAIVVPHAGYMYSGPVAASAYRALAPLRGQIRRVVMLGPTHRVAVRGFSLPAAQAFMTPLGEVPLSRADWLALQARDDVRVDDSPHALEHCLEVQLPFLQMVLDRFTLVPLLVGDADDESVAELIEALWGGPETLIVISSDLSHYLSYRQAQWIDRSTADQVIALRAGLNHEQACGATPLNGLLLAARRQHLQPHLLDLRNSGDTAGDRTRVVGYASIAFCEPEPDAHARH</sequence>
<dbReference type="CDD" id="cd07361">
    <property type="entry name" value="MEMO_like"/>
    <property type="match status" value="1"/>
</dbReference>
<name>A0A127K2S4_9RHOO</name>
<reference evidence="4" key="1">
    <citation type="submission" date="2016-03" db="EMBL/GenBank/DDBJ databases">
        <authorList>
            <person name="Ma C."/>
            <person name="Zhou S."/>
            <person name="Yang G."/>
        </authorList>
    </citation>
    <scope>NUCLEOTIDE SEQUENCE [LARGE SCALE GENOMIC DNA]</scope>
    <source>
        <strain evidence="4">SgZ-1</strain>
    </source>
</reference>
<dbReference type="HAMAP" id="MF_00055">
    <property type="entry name" value="MEMO1"/>
    <property type="match status" value="1"/>
</dbReference>
<dbReference type="NCBIfam" id="TIGR04336">
    <property type="entry name" value="AmmeMemoSam_B"/>
    <property type="match status" value="1"/>
</dbReference>
<proteinExistence type="inferred from homology"/>
<dbReference type="Gene3D" id="3.40.830.10">
    <property type="entry name" value="LigB-like"/>
    <property type="match status" value="1"/>
</dbReference>
<dbReference type="KEGG" id="thu:AC731_004500"/>
<evidence type="ECO:0000313" key="3">
    <source>
        <dbReference type="EMBL" id="AMO36260.1"/>
    </source>
</evidence>
<protein>
    <recommendedName>
        <fullName evidence="2">MEMO1 family protein AC731_004500</fullName>
    </recommendedName>
</protein>
<dbReference type="EMBL" id="CP014646">
    <property type="protein sequence ID" value="AMO36260.1"/>
    <property type="molecule type" value="Genomic_DNA"/>
</dbReference>
<keyword evidence="3" id="KW-0223">Dioxygenase</keyword>
<dbReference type="RefSeq" id="WP_048709535.1">
    <property type="nucleotide sequence ID" value="NZ_CP014646.1"/>
</dbReference>
<dbReference type="PANTHER" id="PTHR11060:SF0">
    <property type="entry name" value="PROTEIN MEMO1"/>
    <property type="match status" value="1"/>
</dbReference>
<keyword evidence="4" id="KW-1185">Reference proteome</keyword>
<dbReference type="AlphaFoldDB" id="A0A127K2S4"/>
<gene>
    <name evidence="3" type="ORF">AC731_004500</name>
</gene>
<accession>A0A127K2S4</accession>
<comment type="similarity">
    <text evidence="1 2">Belongs to the MEMO1 family.</text>
</comment>
<dbReference type="Pfam" id="PF01875">
    <property type="entry name" value="Memo"/>
    <property type="match status" value="1"/>
</dbReference>
<dbReference type="STRING" id="1134435.AC731_004500"/>
<dbReference type="InterPro" id="IPR002737">
    <property type="entry name" value="MEMO1_fam"/>
</dbReference>
<keyword evidence="3" id="KW-0560">Oxidoreductase</keyword>
<evidence type="ECO:0000256" key="2">
    <source>
        <dbReference type="HAMAP-Rule" id="MF_00055"/>
    </source>
</evidence>
<dbReference type="GO" id="GO:0051213">
    <property type="term" value="F:dioxygenase activity"/>
    <property type="evidence" value="ECO:0007669"/>
    <property type="project" value="UniProtKB-KW"/>
</dbReference>
<evidence type="ECO:0000313" key="4">
    <source>
        <dbReference type="Proteomes" id="UP000036902"/>
    </source>
</evidence>
<evidence type="ECO:0000256" key="1">
    <source>
        <dbReference type="ARBA" id="ARBA00006315"/>
    </source>
</evidence>